<dbReference type="Proteomes" id="UP000502756">
    <property type="component" value="Chromosome"/>
</dbReference>
<gene>
    <name evidence="2" type="ORF">HNV11_17170</name>
</gene>
<evidence type="ECO:0000313" key="2">
    <source>
        <dbReference type="EMBL" id="QJW90982.1"/>
    </source>
</evidence>
<keyword evidence="3" id="KW-1185">Reference proteome</keyword>
<protein>
    <submittedName>
        <fullName evidence="2">BZIP transcription factor</fullName>
    </submittedName>
</protein>
<proteinExistence type="predicted"/>
<keyword evidence="1" id="KW-0732">Signal</keyword>
<organism evidence="2 3">
    <name type="scientific">Spirosoma taeanense</name>
    <dbReference type="NCBI Taxonomy" id="2735870"/>
    <lineage>
        <taxon>Bacteria</taxon>
        <taxon>Pseudomonadati</taxon>
        <taxon>Bacteroidota</taxon>
        <taxon>Cytophagia</taxon>
        <taxon>Cytophagales</taxon>
        <taxon>Cytophagaceae</taxon>
        <taxon>Spirosoma</taxon>
    </lineage>
</organism>
<name>A0A6M5YDD5_9BACT</name>
<dbReference type="RefSeq" id="WP_171740827.1">
    <property type="nucleotide sequence ID" value="NZ_CP053435.1"/>
</dbReference>
<evidence type="ECO:0000313" key="3">
    <source>
        <dbReference type="Proteomes" id="UP000502756"/>
    </source>
</evidence>
<sequence length="452" mass="46373">MKKNLLPSVLLAGLLTPALYAQSIAPPANTPLTIEGDLNLPAGKSIQANGSSFLTLPQAGGTNVLMGYSAGAAAQTAAQNTLVGHRAGVSATASANTMIGFQAGASTTSGGFNTFIGVQAGLNNTTGSSNLMLGTNAGSSNTTGTANFFVGDNAGGQNTSGGYNVYLGTNSGNGTGVNGSNNVAIGFEAGRGNSAGSTNTYLGFRADAGASGLTNASAFGANARVTASNSLVLGDNANVGIGTTAPANKLQIVGGLANTAGLRLPLTSASTPSSNATKFLTVNANGDVILANFANGARQVADAETIDLLWTRNGQYLQSKGGEAIIIGSGIRKTPADYKLFVEGGILTEKVKVAIKNANDWSDKVFAPTYNLRPLSEVGKFIKEHHHLPGVPSADEVVKEGVDVGRMDAKLLEKIEELTLYMLQMKEQHTQEIKQLKRELAAVKKKAKISRR</sequence>
<accession>A0A6M5YDD5</accession>
<dbReference type="AlphaFoldDB" id="A0A6M5YDD5"/>
<feature type="signal peptide" evidence="1">
    <location>
        <begin position="1"/>
        <end position="21"/>
    </location>
</feature>
<dbReference type="KEGG" id="stae:HNV11_17170"/>
<reference evidence="2 3" key="1">
    <citation type="submission" date="2020-05" db="EMBL/GenBank/DDBJ databases">
        <title>Genome sequencing of Spirosoma sp. TS118.</title>
        <authorList>
            <person name="Lee J.-H."/>
            <person name="Jeong S."/>
            <person name="Zhao L."/>
            <person name="Jung J.-H."/>
            <person name="Kim M.-K."/>
            <person name="Lim S."/>
        </authorList>
    </citation>
    <scope>NUCLEOTIDE SEQUENCE [LARGE SCALE GENOMIC DNA]</scope>
    <source>
        <strain evidence="2 3">TS118</strain>
    </source>
</reference>
<feature type="chain" id="PRO_5027079431" evidence="1">
    <location>
        <begin position="22"/>
        <end position="452"/>
    </location>
</feature>
<dbReference type="EMBL" id="CP053435">
    <property type="protein sequence ID" value="QJW90982.1"/>
    <property type="molecule type" value="Genomic_DNA"/>
</dbReference>
<evidence type="ECO:0000256" key="1">
    <source>
        <dbReference type="SAM" id="SignalP"/>
    </source>
</evidence>